<feature type="transmembrane region" description="Helical" evidence="1">
    <location>
        <begin position="66"/>
        <end position="87"/>
    </location>
</feature>
<reference evidence="2 3" key="1">
    <citation type="submission" date="2018-04" db="EMBL/GenBank/DDBJ databases">
        <title>Genomic Encyclopedia of Archaeal and Bacterial Type Strains, Phase II (KMG-II): from individual species to whole genera.</title>
        <authorList>
            <person name="Goeker M."/>
        </authorList>
    </citation>
    <scope>NUCLEOTIDE SEQUENCE [LARGE SCALE GENOMIC DNA]</scope>
    <source>
        <strain evidence="2 3">DSM 100977</strain>
    </source>
</reference>
<dbReference type="GO" id="GO:0016020">
    <property type="term" value="C:membrane"/>
    <property type="evidence" value="ECO:0007669"/>
    <property type="project" value="InterPro"/>
</dbReference>
<dbReference type="EMBL" id="QBKS01000001">
    <property type="protein sequence ID" value="PTX58062.1"/>
    <property type="molecule type" value="Genomic_DNA"/>
</dbReference>
<protein>
    <submittedName>
        <fullName evidence="2">YggT family protein</fullName>
    </submittedName>
</protein>
<evidence type="ECO:0000313" key="2">
    <source>
        <dbReference type="EMBL" id="PTX58062.1"/>
    </source>
</evidence>
<dbReference type="Pfam" id="PF02325">
    <property type="entry name" value="CCB3_YggT"/>
    <property type="match status" value="1"/>
</dbReference>
<gene>
    <name evidence="2" type="ORF">C8N43_2738</name>
</gene>
<keyword evidence="1" id="KW-0812">Transmembrane</keyword>
<dbReference type="RefSeq" id="WP_107846103.1">
    <property type="nucleotide sequence ID" value="NZ_QBKS01000001.1"/>
</dbReference>
<dbReference type="Proteomes" id="UP000243978">
    <property type="component" value="Unassembled WGS sequence"/>
</dbReference>
<accession>A0A2T6BPT4</accession>
<keyword evidence="1" id="KW-1133">Transmembrane helix</keyword>
<sequence>MTSLFQILMLVLGVARTVIFIHFIMSWLISFGVLNIRQPIVAQIWEGLSRLLEPIYGPIRRMLPQMAGIDLSPIVALLGIYALEIILRNNAGFFM</sequence>
<organism evidence="2 3">
    <name type="scientific">Litoreibacter ponti</name>
    <dbReference type="NCBI Taxonomy" id="1510457"/>
    <lineage>
        <taxon>Bacteria</taxon>
        <taxon>Pseudomonadati</taxon>
        <taxon>Pseudomonadota</taxon>
        <taxon>Alphaproteobacteria</taxon>
        <taxon>Rhodobacterales</taxon>
        <taxon>Roseobacteraceae</taxon>
        <taxon>Litoreibacter</taxon>
    </lineage>
</organism>
<evidence type="ECO:0000256" key="1">
    <source>
        <dbReference type="SAM" id="Phobius"/>
    </source>
</evidence>
<keyword evidence="3" id="KW-1185">Reference proteome</keyword>
<keyword evidence="1" id="KW-0472">Membrane</keyword>
<evidence type="ECO:0000313" key="3">
    <source>
        <dbReference type="Proteomes" id="UP000243978"/>
    </source>
</evidence>
<feature type="transmembrane region" description="Helical" evidence="1">
    <location>
        <begin position="7"/>
        <end position="29"/>
    </location>
</feature>
<dbReference type="InterPro" id="IPR003425">
    <property type="entry name" value="CCB3/YggT"/>
</dbReference>
<dbReference type="AlphaFoldDB" id="A0A2T6BPT4"/>
<dbReference type="OrthoDB" id="9814445at2"/>
<proteinExistence type="predicted"/>
<comment type="caution">
    <text evidence="2">The sequence shown here is derived from an EMBL/GenBank/DDBJ whole genome shotgun (WGS) entry which is preliminary data.</text>
</comment>
<name>A0A2T6BPT4_9RHOB</name>